<keyword evidence="4" id="KW-0503">Monooxygenase</keyword>
<dbReference type="InterPro" id="IPR036661">
    <property type="entry name" value="Luciferase-like_sf"/>
</dbReference>
<dbReference type="GO" id="GO:0046306">
    <property type="term" value="P:alkanesulfonate catabolic process"/>
    <property type="evidence" value="ECO:0007669"/>
    <property type="project" value="TreeGrafter"/>
</dbReference>
<feature type="domain" description="Luciferase-like" evidence="5">
    <location>
        <begin position="13"/>
        <end position="253"/>
    </location>
</feature>
<evidence type="ECO:0000259" key="5">
    <source>
        <dbReference type="Pfam" id="PF00296"/>
    </source>
</evidence>
<evidence type="ECO:0000256" key="2">
    <source>
        <dbReference type="ARBA" id="ARBA00022643"/>
    </source>
</evidence>
<reference evidence="6 7" key="1">
    <citation type="submission" date="2019-01" db="EMBL/GenBank/DDBJ databases">
        <title>Ktedonosporobacter rubrisoli SCAWS-G2.</title>
        <authorList>
            <person name="Huang Y."/>
            <person name="Yan B."/>
        </authorList>
    </citation>
    <scope>NUCLEOTIDE SEQUENCE [LARGE SCALE GENOMIC DNA]</scope>
    <source>
        <strain evidence="6 7">SCAWS-G2</strain>
    </source>
</reference>
<keyword evidence="7" id="KW-1185">Reference proteome</keyword>
<organism evidence="6 7">
    <name type="scientific">Ktedonosporobacter rubrisoli</name>
    <dbReference type="NCBI Taxonomy" id="2509675"/>
    <lineage>
        <taxon>Bacteria</taxon>
        <taxon>Bacillati</taxon>
        <taxon>Chloroflexota</taxon>
        <taxon>Ktedonobacteria</taxon>
        <taxon>Ktedonobacterales</taxon>
        <taxon>Ktedonosporobacteraceae</taxon>
        <taxon>Ktedonosporobacter</taxon>
    </lineage>
</organism>
<dbReference type="Proteomes" id="UP000290365">
    <property type="component" value="Chromosome"/>
</dbReference>
<dbReference type="KEGG" id="kbs:EPA93_14740"/>
<dbReference type="InterPro" id="IPR011251">
    <property type="entry name" value="Luciferase-like_dom"/>
</dbReference>
<dbReference type="Gene3D" id="3.20.20.30">
    <property type="entry name" value="Luciferase-like domain"/>
    <property type="match status" value="1"/>
</dbReference>
<name>A0A4P6JP93_KTERU</name>
<evidence type="ECO:0000256" key="1">
    <source>
        <dbReference type="ARBA" id="ARBA00022630"/>
    </source>
</evidence>
<evidence type="ECO:0000313" key="7">
    <source>
        <dbReference type="Proteomes" id="UP000290365"/>
    </source>
</evidence>
<dbReference type="PANTHER" id="PTHR42847">
    <property type="entry name" value="ALKANESULFONATE MONOOXYGENASE"/>
    <property type="match status" value="1"/>
</dbReference>
<keyword evidence="2" id="KW-0288">FMN</keyword>
<protein>
    <submittedName>
        <fullName evidence="6">LLM class flavin-dependent oxidoreductase</fullName>
    </submittedName>
</protein>
<dbReference type="EMBL" id="CP035758">
    <property type="protein sequence ID" value="QBD77187.1"/>
    <property type="molecule type" value="Genomic_DNA"/>
</dbReference>
<proteinExistence type="predicted"/>
<gene>
    <name evidence="6" type="ORF">EPA93_14740</name>
</gene>
<evidence type="ECO:0000313" key="6">
    <source>
        <dbReference type="EMBL" id="QBD77187.1"/>
    </source>
</evidence>
<keyword evidence="1" id="KW-0285">Flavoprotein</keyword>
<sequence length="317" mass="35203">MAGIKQKQRPLKIGLLLPHWTGSQEGKTPRWTDILAMAQLAEEIGLDSLWVVDDLLLSFETGDRVGMWECWSLLAALAASTKHITLGSLVSCNNFRNPALLAKIADTVDEMSGGRIVLGLGAGGEKEEHQTFGFPWEERFSRLEEALIIVQSLLQTGYANFVGKYYQVQECELSPRGPRQHGPPLLIGTSSTPGPRLLRLVAHYATYWNGWLGFERSAPDVVPPLRQKIDAACHTHNRDPETLERTLSVGMSISRHQIILGPWNFTEGAIKGEQEEITEILRAFAHQGISHLQLYLAPSTLRGIEALVPILEMLERG</sequence>
<dbReference type="RefSeq" id="WP_129888250.1">
    <property type="nucleotide sequence ID" value="NZ_CP035758.1"/>
</dbReference>
<dbReference type="SUPFAM" id="SSF51679">
    <property type="entry name" value="Bacterial luciferase-like"/>
    <property type="match status" value="1"/>
</dbReference>
<dbReference type="Pfam" id="PF00296">
    <property type="entry name" value="Bac_luciferase"/>
    <property type="match status" value="1"/>
</dbReference>
<dbReference type="GO" id="GO:0008726">
    <property type="term" value="F:alkanesulfonate monooxygenase activity"/>
    <property type="evidence" value="ECO:0007669"/>
    <property type="project" value="TreeGrafter"/>
</dbReference>
<dbReference type="InterPro" id="IPR050172">
    <property type="entry name" value="SsuD_RutA_monooxygenase"/>
</dbReference>
<keyword evidence="3" id="KW-0560">Oxidoreductase</keyword>
<dbReference type="PANTHER" id="PTHR42847:SF4">
    <property type="entry name" value="ALKANESULFONATE MONOOXYGENASE-RELATED"/>
    <property type="match status" value="1"/>
</dbReference>
<dbReference type="OrthoDB" id="9814695at2"/>
<evidence type="ECO:0000256" key="3">
    <source>
        <dbReference type="ARBA" id="ARBA00023002"/>
    </source>
</evidence>
<accession>A0A4P6JP93</accession>
<evidence type="ECO:0000256" key="4">
    <source>
        <dbReference type="ARBA" id="ARBA00023033"/>
    </source>
</evidence>
<dbReference type="AlphaFoldDB" id="A0A4P6JP93"/>